<accession>A0ABQ3J7G0</accession>
<dbReference type="Gene3D" id="3.30.2130.10">
    <property type="entry name" value="VC0802-like"/>
    <property type="match status" value="1"/>
</dbReference>
<dbReference type="InterPro" id="IPR045865">
    <property type="entry name" value="ACT-like_dom_sf"/>
</dbReference>
<sequence length="45" mass="4688">MLTPLARAAVPVFVASTYLADLVLVPEERVEAALSALRSSGFAIA</sequence>
<evidence type="ECO:0000259" key="1">
    <source>
        <dbReference type="Pfam" id="PF13840"/>
    </source>
</evidence>
<dbReference type="RefSeq" id="WP_229874589.1">
    <property type="nucleotide sequence ID" value="NZ_BNAU01000004.1"/>
</dbReference>
<reference evidence="3" key="1">
    <citation type="journal article" date="2019" name="Int. J. Syst. Evol. Microbiol.">
        <title>The Global Catalogue of Microorganisms (GCM) 10K type strain sequencing project: providing services to taxonomists for standard genome sequencing and annotation.</title>
        <authorList>
            <consortium name="The Broad Institute Genomics Platform"/>
            <consortium name="The Broad Institute Genome Sequencing Center for Infectious Disease"/>
            <person name="Wu L."/>
            <person name="Ma J."/>
        </authorList>
    </citation>
    <scope>NUCLEOTIDE SEQUENCE [LARGE SCALE GENOMIC DNA]</scope>
    <source>
        <strain evidence="3">CGMCC 4.7677</strain>
    </source>
</reference>
<proteinExistence type="predicted"/>
<gene>
    <name evidence="2" type="ORF">GCM10017786_37690</name>
</gene>
<dbReference type="EMBL" id="BNAU01000004">
    <property type="protein sequence ID" value="GHF01169.1"/>
    <property type="molecule type" value="Genomic_DNA"/>
</dbReference>
<keyword evidence="3" id="KW-1185">Reference proteome</keyword>
<evidence type="ECO:0000313" key="2">
    <source>
        <dbReference type="EMBL" id="GHF01169.1"/>
    </source>
</evidence>
<evidence type="ECO:0000313" key="3">
    <source>
        <dbReference type="Proteomes" id="UP000605897"/>
    </source>
</evidence>
<organism evidence="2 3">
    <name type="scientific">Amycolatopsis deserti</name>
    <dbReference type="NCBI Taxonomy" id="185696"/>
    <lineage>
        <taxon>Bacteria</taxon>
        <taxon>Bacillati</taxon>
        <taxon>Actinomycetota</taxon>
        <taxon>Actinomycetes</taxon>
        <taxon>Pseudonocardiales</taxon>
        <taxon>Pseudonocardiaceae</taxon>
        <taxon>Amycolatopsis</taxon>
    </lineage>
</organism>
<comment type="caution">
    <text evidence="2">The sequence shown here is derived from an EMBL/GenBank/DDBJ whole genome shotgun (WGS) entry which is preliminary data.</text>
</comment>
<name>A0ABQ3J7G0_9PSEU</name>
<dbReference type="InterPro" id="IPR027795">
    <property type="entry name" value="CASTOR_ACT_dom"/>
</dbReference>
<dbReference type="Pfam" id="PF13840">
    <property type="entry name" value="ACT_7"/>
    <property type="match status" value="1"/>
</dbReference>
<dbReference type="SUPFAM" id="SSF55021">
    <property type="entry name" value="ACT-like"/>
    <property type="match status" value="1"/>
</dbReference>
<protein>
    <recommendedName>
        <fullName evidence="1">CASTOR ACT domain-containing protein</fullName>
    </recommendedName>
</protein>
<dbReference type="Proteomes" id="UP000605897">
    <property type="component" value="Unassembled WGS sequence"/>
</dbReference>
<feature type="domain" description="CASTOR ACT" evidence="1">
    <location>
        <begin position="1"/>
        <end position="39"/>
    </location>
</feature>